<dbReference type="Proteomes" id="UP000015106">
    <property type="component" value="Chromosome 5"/>
</dbReference>
<reference evidence="3" key="1">
    <citation type="journal article" date="2013" name="Nature">
        <title>Draft genome of the wheat A-genome progenitor Triticum urartu.</title>
        <authorList>
            <person name="Ling H.Q."/>
            <person name="Zhao S."/>
            <person name="Liu D."/>
            <person name="Wang J."/>
            <person name="Sun H."/>
            <person name="Zhang C."/>
            <person name="Fan H."/>
            <person name="Li D."/>
            <person name="Dong L."/>
            <person name="Tao Y."/>
            <person name="Gao C."/>
            <person name="Wu H."/>
            <person name="Li Y."/>
            <person name="Cui Y."/>
            <person name="Guo X."/>
            <person name="Zheng S."/>
            <person name="Wang B."/>
            <person name="Yu K."/>
            <person name="Liang Q."/>
            <person name="Yang W."/>
            <person name="Lou X."/>
            <person name="Chen J."/>
            <person name="Feng M."/>
            <person name="Jian J."/>
            <person name="Zhang X."/>
            <person name="Luo G."/>
            <person name="Jiang Y."/>
            <person name="Liu J."/>
            <person name="Wang Z."/>
            <person name="Sha Y."/>
            <person name="Zhang B."/>
            <person name="Wu H."/>
            <person name="Tang D."/>
            <person name="Shen Q."/>
            <person name="Xue P."/>
            <person name="Zou S."/>
            <person name="Wang X."/>
            <person name="Liu X."/>
            <person name="Wang F."/>
            <person name="Yang Y."/>
            <person name="An X."/>
            <person name="Dong Z."/>
            <person name="Zhang K."/>
            <person name="Zhang X."/>
            <person name="Luo M.C."/>
            <person name="Dvorak J."/>
            <person name="Tong Y."/>
            <person name="Wang J."/>
            <person name="Yang H."/>
            <person name="Li Z."/>
            <person name="Wang D."/>
            <person name="Zhang A."/>
            <person name="Wang J."/>
        </authorList>
    </citation>
    <scope>NUCLEOTIDE SEQUENCE</scope>
    <source>
        <strain evidence="3">cv. G1812</strain>
    </source>
</reference>
<evidence type="ECO:0000313" key="3">
    <source>
        <dbReference type="Proteomes" id="UP000015106"/>
    </source>
</evidence>
<protein>
    <recommendedName>
        <fullName evidence="1">Reverse transcriptase zinc-binding domain-containing protein</fullName>
    </recommendedName>
</protein>
<reference evidence="2" key="2">
    <citation type="submission" date="2018-03" db="EMBL/GenBank/DDBJ databases">
        <title>The Triticum urartu genome reveals the dynamic nature of wheat genome evolution.</title>
        <authorList>
            <person name="Ling H."/>
            <person name="Ma B."/>
            <person name="Shi X."/>
            <person name="Liu H."/>
            <person name="Dong L."/>
            <person name="Sun H."/>
            <person name="Cao Y."/>
            <person name="Gao Q."/>
            <person name="Zheng S."/>
            <person name="Li Y."/>
            <person name="Yu Y."/>
            <person name="Du H."/>
            <person name="Qi M."/>
            <person name="Li Y."/>
            <person name="Yu H."/>
            <person name="Cui Y."/>
            <person name="Wang N."/>
            <person name="Chen C."/>
            <person name="Wu H."/>
            <person name="Zhao Y."/>
            <person name="Zhang J."/>
            <person name="Li Y."/>
            <person name="Zhou W."/>
            <person name="Zhang B."/>
            <person name="Hu W."/>
            <person name="Eijk M."/>
            <person name="Tang J."/>
            <person name="Witsenboer H."/>
            <person name="Zhao S."/>
            <person name="Li Z."/>
            <person name="Zhang A."/>
            <person name="Wang D."/>
            <person name="Liang C."/>
        </authorList>
    </citation>
    <scope>NUCLEOTIDE SEQUENCE [LARGE SCALE GENOMIC DNA]</scope>
    <source>
        <strain evidence="2">cv. G1812</strain>
    </source>
</reference>
<keyword evidence="3" id="KW-1185">Reference proteome</keyword>
<name>A0A8R7QIE6_TRIUA</name>
<evidence type="ECO:0000259" key="1">
    <source>
        <dbReference type="Pfam" id="PF13966"/>
    </source>
</evidence>
<dbReference type="Gramene" id="TuG1812G0500003936.01.T01">
    <property type="protein sequence ID" value="TuG1812G0500003936.01.T01.cds275229"/>
    <property type="gene ID" value="TuG1812G0500003936.01"/>
</dbReference>
<reference evidence="2" key="3">
    <citation type="submission" date="2022-06" db="UniProtKB">
        <authorList>
            <consortium name="EnsemblPlants"/>
        </authorList>
    </citation>
    <scope>IDENTIFICATION</scope>
</reference>
<dbReference type="EnsemblPlants" id="TuG1812G0500003936.01.T01">
    <property type="protein sequence ID" value="TuG1812G0500003936.01.T01.cds275229"/>
    <property type="gene ID" value="TuG1812G0500003936.01"/>
</dbReference>
<dbReference type="Pfam" id="PF13966">
    <property type="entry name" value="zf-RVT"/>
    <property type="match status" value="1"/>
</dbReference>
<evidence type="ECO:0000313" key="2">
    <source>
        <dbReference type="EnsemblPlants" id="TuG1812G0500003936.01.T01.cds275229"/>
    </source>
</evidence>
<accession>A0A8R7QIE6</accession>
<dbReference type="AlphaFoldDB" id="A0A8R7QIE6"/>
<sequence length="101" mass="11622">MRSAYYAEWEVQYGQRLNIGHQAIDIKPHPIWGLNVPAKVKFFLSRAMHNTIPCRVTLANRHIKVSGQCLVCGIGAEDIKHLLFKCTRGKHVWKALDIHYL</sequence>
<dbReference type="InterPro" id="IPR026960">
    <property type="entry name" value="RVT-Znf"/>
</dbReference>
<organism evidence="2 3">
    <name type="scientific">Triticum urartu</name>
    <name type="common">Red wild einkorn</name>
    <name type="synonym">Crithodium urartu</name>
    <dbReference type="NCBI Taxonomy" id="4572"/>
    <lineage>
        <taxon>Eukaryota</taxon>
        <taxon>Viridiplantae</taxon>
        <taxon>Streptophyta</taxon>
        <taxon>Embryophyta</taxon>
        <taxon>Tracheophyta</taxon>
        <taxon>Spermatophyta</taxon>
        <taxon>Magnoliopsida</taxon>
        <taxon>Liliopsida</taxon>
        <taxon>Poales</taxon>
        <taxon>Poaceae</taxon>
        <taxon>BOP clade</taxon>
        <taxon>Pooideae</taxon>
        <taxon>Triticodae</taxon>
        <taxon>Triticeae</taxon>
        <taxon>Triticinae</taxon>
        <taxon>Triticum</taxon>
    </lineage>
</organism>
<feature type="domain" description="Reverse transcriptase zinc-binding" evidence="1">
    <location>
        <begin position="29"/>
        <end position="93"/>
    </location>
</feature>
<proteinExistence type="predicted"/>